<evidence type="ECO:0000313" key="2">
    <source>
        <dbReference type="Proteomes" id="UP001189429"/>
    </source>
</evidence>
<evidence type="ECO:0000313" key="1">
    <source>
        <dbReference type="EMBL" id="CAK0901230.1"/>
    </source>
</evidence>
<accession>A0ABN9XMV8</accession>
<organism evidence="1 2">
    <name type="scientific">Prorocentrum cordatum</name>
    <dbReference type="NCBI Taxonomy" id="2364126"/>
    <lineage>
        <taxon>Eukaryota</taxon>
        <taxon>Sar</taxon>
        <taxon>Alveolata</taxon>
        <taxon>Dinophyceae</taxon>
        <taxon>Prorocentrales</taxon>
        <taxon>Prorocentraceae</taxon>
        <taxon>Prorocentrum</taxon>
    </lineage>
</organism>
<gene>
    <name evidence="1" type="ORF">PCOR1329_LOCUS78246</name>
</gene>
<evidence type="ECO:0008006" key="3">
    <source>
        <dbReference type="Google" id="ProtNLM"/>
    </source>
</evidence>
<reference evidence="1" key="1">
    <citation type="submission" date="2023-10" db="EMBL/GenBank/DDBJ databases">
        <authorList>
            <person name="Chen Y."/>
            <person name="Shah S."/>
            <person name="Dougan E. K."/>
            <person name="Thang M."/>
            <person name="Chan C."/>
        </authorList>
    </citation>
    <scope>NUCLEOTIDE SEQUENCE [LARGE SCALE GENOMIC DNA]</scope>
</reference>
<protein>
    <recommendedName>
        <fullName evidence="3">Alpha-1,6-mannosyl-glycoprotein 6-beta-N-acetylglucosaminyltransferase</fullName>
    </recommendedName>
</protein>
<dbReference type="EMBL" id="CAUYUJ010020897">
    <property type="protein sequence ID" value="CAK0901230.1"/>
    <property type="molecule type" value="Genomic_DNA"/>
</dbReference>
<comment type="caution">
    <text evidence="1">The sequence shown here is derived from an EMBL/GenBank/DDBJ whole genome shotgun (WGS) entry which is preliminary data.</text>
</comment>
<keyword evidence="2" id="KW-1185">Reference proteome</keyword>
<name>A0ABN9XMV8_9DINO</name>
<dbReference type="Proteomes" id="UP001189429">
    <property type="component" value="Unassembled WGS sequence"/>
</dbReference>
<proteinExistence type="predicted"/>
<sequence>MLRSLWKSLEMVRGWVAGDPAWRAADAVVDCYPLWVCVALHHVAPELPIVMRNNIGGTKSLLLLVPPPRLPPTFDWEELDTFWGWFADFASSPSCRVAVGTRLIGEQIFWQTGVRPEYVPMVMLHLSGVTYSPSTDEVLLFKNTHAGFERFAHLLKQHARAARLPLVVQQELLEALGRPLEYEQIAAYKAVVLVPHVPNNAAFADLYALHVPIFLPAEPYIYTWMWANSAVFGGPTLFTAGGSPMQSRAPPRLWPEPPAWWLQERSPT</sequence>